<dbReference type="AlphaFoldDB" id="A0A517RAN1"/>
<dbReference type="Proteomes" id="UP000317171">
    <property type="component" value="Chromosome"/>
</dbReference>
<dbReference type="EMBL" id="CP036269">
    <property type="protein sequence ID" value="QDT40947.1"/>
    <property type="molecule type" value="Genomic_DNA"/>
</dbReference>
<dbReference type="KEGG" id="gaz:Pan241w_10060"/>
<keyword evidence="2" id="KW-1185">Reference proteome</keyword>
<organism evidence="1 2">
    <name type="scientific">Gimesia alba</name>
    <dbReference type="NCBI Taxonomy" id="2527973"/>
    <lineage>
        <taxon>Bacteria</taxon>
        <taxon>Pseudomonadati</taxon>
        <taxon>Planctomycetota</taxon>
        <taxon>Planctomycetia</taxon>
        <taxon>Planctomycetales</taxon>
        <taxon>Planctomycetaceae</taxon>
        <taxon>Gimesia</taxon>
    </lineage>
</organism>
<reference evidence="1 2" key="1">
    <citation type="submission" date="2019-02" db="EMBL/GenBank/DDBJ databases">
        <title>Deep-cultivation of Planctomycetes and their phenomic and genomic characterization uncovers novel biology.</title>
        <authorList>
            <person name="Wiegand S."/>
            <person name="Jogler M."/>
            <person name="Boedeker C."/>
            <person name="Pinto D."/>
            <person name="Vollmers J."/>
            <person name="Rivas-Marin E."/>
            <person name="Kohn T."/>
            <person name="Peeters S.H."/>
            <person name="Heuer A."/>
            <person name="Rast P."/>
            <person name="Oberbeckmann S."/>
            <person name="Bunk B."/>
            <person name="Jeske O."/>
            <person name="Meyerdierks A."/>
            <person name="Storesund J.E."/>
            <person name="Kallscheuer N."/>
            <person name="Luecker S."/>
            <person name="Lage O.M."/>
            <person name="Pohl T."/>
            <person name="Merkel B.J."/>
            <person name="Hornburger P."/>
            <person name="Mueller R.-W."/>
            <person name="Bruemmer F."/>
            <person name="Labrenz M."/>
            <person name="Spormann A.M."/>
            <person name="Op den Camp H."/>
            <person name="Overmann J."/>
            <person name="Amann R."/>
            <person name="Jetten M.S.M."/>
            <person name="Mascher T."/>
            <person name="Medema M.H."/>
            <person name="Devos D.P."/>
            <person name="Kaster A.-K."/>
            <person name="Ovreas L."/>
            <person name="Rohde M."/>
            <person name="Galperin M.Y."/>
            <person name="Jogler C."/>
        </authorList>
    </citation>
    <scope>NUCLEOTIDE SEQUENCE [LARGE SCALE GENOMIC DNA]</scope>
    <source>
        <strain evidence="1 2">Pan241w</strain>
    </source>
</reference>
<protein>
    <submittedName>
        <fullName evidence="1">Uncharacterized protein</fullName>
    </submittedName>
</protein>
<name>A0A517RAN1_9PLAN</name>
<sequence length="67" mass="7897">MMVAQYSWNYGDCEDIFVRFRFGFHSEYNDLPDRALVVEQLVVACSERREKRGLDGFCSKRVVFNPV</sequence>
<evidence type="ECO:0000313" key="2">
    <source>
        <dbReference type="Proteomes" id="UP000317171"/>
    </source>
</evidence>
<proteinExistence type="predicted"/>
<gene>
    <name evidence="1" type="ORF">Pan241w_10060</name>
</gene>
<accession>A0A517RAN1</accession>
<evidence type="ECO:0000313" key="1">
    <source>
        <dbReference type="EMBL" id="QDT40947.1"/>
    </source>
</evidence>